<evidence type="ECO:0000313" key="1">
    <source>
        <dbReference type="Proteomes" id="UP000887565"/>
    </source>
</evidence>
<organism evidence="1 2">
    <name type="scientific">Romanomermis culicivorax</name>
    <name type="common">Nematode worm</name>
    <dbReference type="NCBI Taxonomy" id="13658"/>
    <lineage>
        <taxon>Eukaryota</taxon>
        <taxon>Metazoa</taxon>
        <taxon>Ecdysozoa</taxon>
        <taxon>Nematoda</taxon>
        <taxon>Enoplea</taxon>
        <taxon>Dorylaimia</taxon>
        <taxon>Mermithida</taxon>
        <taxon>Mermithoidea</taxon>
        <taxon>Mermithidae</taxon>
        <taxon>Romanomermis</taxon>
    </lineage>
</organism>
<dbReference type="WBParaSite" id="nRc.2.0.1.t13846-RA">
    <property type="protein sequence ID" value="nRc.2.0.1.t13846-RA"/>
    <property type="gene ID" value="nRc.2.0.1.g13846"/>
</dbReference>
<reference evidence="2" key="1">
    <citation type="submission" date="2022-11" db="UniProtKB">
        <authorList>
            <consortium name="WormBaseParasite"/>
        </authorList>
    </citation>
    <scope>IDENTIFICATION</scope>
</reference>
<dbReference type="Proteomes" id="UP000887565">
    <property type="component" value="Unplaced"/>
</dbReference>
<evidence type="ECO:0000313" key="2">
    <source>
        <dbReference type="WBParaSite" id="nRc.2.0.1.t13846-RA"/>
    </source>
</evidence>
<sequence length="183" mass="20053">MKSCLTHRLIELLGFPISPIYKLAICNHIEFGNNPPLPTKVGDVWFEHVAADQPLCNRTYHGTYYHYLPNTIISLLMALATQINEFLKLTLDDISTLAPAPLEESTPIQPTTMDTETNTVTSDQTLTDIPEESTIDQATTMDVTLQEPLMEVAPPAPAVDPRIYLATPAILPGPPMITTIAAA</sequence>
<protein>
    <submittedName>
        <fullName evidence="2">Uncharacterized protein</fullName>
    </submittedName>
</protein>
<proteinExistence type="predicted"/>
<keyword evidence="1" id="KW-1185">Reference proteome</keyword>
<dbReference type="AlphaFoldDB" id="A0A915IIE9"/>
<accession>A0A915IIE9</accession>
<name>A0A915IIE9_ROMCU</name>